<dbReference type="InterPro" id="IPR043129">
    <property type="entry name" value="ATPase_NBD"/>
</dbReference>
<dbReference type="SUPFAM" id="SSF53067">
    <property type="entry name" value="Actin-like ATPase domain"/>
    <property type="match status" value="2"/>
</dbReference>
<dbReference type="PANTHER" id="PTHR11735:SF11">
    <property type="entry name" value="TRNA THREONYLCARBAMOYLADENOSINE BIOSYNTHESIS PROTEIN TSAB"/>
    <property type="match status" value="1"/>
</dbReference>
<keyword evidence="3" id="KW-1185">Reference proteome</keyword>
<keyword evidence="2" id="KW-0012">Acyltransferase</keyword>
<accession>A0ABV8CYY1</accession>
<dbReference type="RefSeq" id="WP_380429142.1">
    <property type="nucleotide sequence ID" value="NZ_JBHSAC010000005.1"/>
</dbReference>
<dbReference type="Gene3D" id="3.30.420.40">
    <property type="match status" value="2"/>
</dbReference>
<sequence length="229" mass="25023">MKLLAFDTSSIALAVALLEDERLVAETTVNSKKNHSISLMPTIDFLMAQVGWEPSDLDRIVVAQGPGSYTGLRVAVATAKTLAYSLNVDLVGVSSLFALLPLAVHTGLMIPLIDARRNSVYAGFYEDGQAIRPDSYLTLEEVLTYAQSANAVTFTGEVQNFKDQILQALPQANIQPSLPSAYALGKRGLQAESVSVHAFVPQYLKRVEAEENWLQTHGEEDSSHYIKRV</sequence>
<gene>
    <name evidence="2" type="primary">tsaB</name>
    <name evidence="2" type="ORF">ACFOSE_00620</name>
</gene>
<feature type="domain" description="Gcp-like" evidence="1">
    <location>
        <begin position="31"/>
        <end position="213"/>
    </location>
</feature>
<name>A0ABV8CYY1_9STRE</name>
<evidence type="ECO:0000259" key="1">
    <source>
        <dbReference type="Pfam" id="PF00814"/>
    </source>
</evidence>
<comment type="caution">
    <text evidence="2">The sequence shown here is derived from an EMBL/GenBank/DDBJ whole genome shotgun (WGS) entry which is preliminary data.</text>
</comment>
<dbReference type="InterPro" id="IPR000905">
    <property type="entry name" value="Gcp-like_dom"/>
</dbReference>
<dbReference type="PANTHER" id="PTHR11735">
    <property type="entry name" value="TRNA N6-ADENOSINE THREONYLCARBAMOYLTRANSFERASE"/>
    <property type="match status" value="1"/>
</dbReference>
<protein>
    <submittedName>
        <fullName evidence="2">tRNA (Adenosine(37)-N6)-threonylcarbamoyltransferase complex dimerization subunit type 1 TsaB</fullName>
        <ecNumber evidence="2">2.3.1.234</ecNumber>
    </submittedName>
</protein>
<dbReference type="CDD" id="cd24032">
    <property type="entry name" value="ASKHA_NBD_TsaB"/>
    <property type="match status" value="1"/>
</dbReference>
<dbReference type="InterPro" id="IPR022496">
    <property type="entry name" value="T6A_TsaB"/>
</dbReference>
<keyword evidence="2" id="KW-0808">Transferase</keyword>
<dbReference type="EMBL" id="JBHSAC010000005">
    <property type="protein sequence ID" value="MFC3931311.1"/>
    <property type="molecule type" value="Genomic_DNA"/>
</dbReference>
<proteinExistence type="predicted"/>
<dbReference type="EC" id="2.3.1.234" evidence="2"/>
<reference evidence="3" key="1">
    <citation type="journal article" date="2019" name="Int. J. Syst. Evol. Microbiol.">
        <title>The Global Catalogue of Microorganisms (GCM) 10K type strain sequencing project: providing services to taxonomists for standard genome sequencing and annotation.</title>
        <authorList>
            <consortium name="The Broad Institute Genomics Platform"/>
            <consortium name="The Broad Institute Genome Sequencing Center for Infectious Disease"/>
            <person name="Wu L."/>
            <person name="Ma J."/>
        </authorList>
    </citation>
    <scope>NUCLEOTIDE SEQUENCE [LARGE SCALE GENOMIC DNA]</scope>
    <source>
        <strain evidence="3">CCUG 58728</strain>
    </source>
</reference>
<evidence type="ECO:0000313" key="2">
    <source>
        <dbReference type="EMBL" id="MFC3931311.1"/>
    </source>
</evidence>
<evidence type="ECO:0000313" key="3">
    <source>
        <dbReference type="Proteomes" id="UP001595901"/>
    </source>
</evidence>
<dbReference type="GO" id="GO:0061711">
    <property type="term" value="F:tRNA N(6)-L-threonylcarbamoyladenine synthase activity"/>
    <property type="evidence" value="ECO:0007669"/>
    <property type="project" value="UniProtKB-EC"/>
</dbReference>
<dbReference type="Proteomes" id="UP001595901">
    <property type="component" value="Unassembled WGS sequence"/>
</dbReference>
<dbReference type="NCBIfam" id="TIGR03725">
    <property type="entry name" value="T6A_YeaZ"/>
    <property type="match status" value="1"/>
</dbReference>
<dbReference type="Pfam" id="PF00814">
    <property type="entry name" value="TsaD"/>
    <property type="match status" value="1"/>
</dbReference>
<organism evidence="2 3">
    <name type="scientific">Streptococcus dentapri</name>
    <dbReference type="NCBI Taxonomy" id="573564"/>
    <lineage>
        <taxon>Bacteria</taxon>
        <taxon>Bacillati</taxon>
        <taxon>Bacillota</taxon>
        <taxon>Bacilli</taxon>
        <taxon>Lactobacillales</taxon>
        <taxon>Streptococcaceae</taxon>
        <taxon>Streptococcus</taxon>
    </lineage>
</organism>